<reference evidence="2 3" key="1">
    <citation type="submission" date="2020-11" db="EMBL/GenBank/DDBJ databases">
        <title>Closed and high quality bacterial genomes of the OMM12 community.</title>
        <authorList>
            <person name="Marbouty M."/>
            <person name="Lamy-Besnier Q."/>
            <person name="Debarbieux L."/>
            <person name="Koszul R."/>
        </authorList>
    </citation>
    <scope>NUCLEOTIDE SEQUENCE [LARGE SCALE GENOMIC DNA]</scope>
    <source>
        <strain evidence="2 3">KB18</strain>
    </source>
</reference>
<dbReference type="EMBL" id="CP065321">
    <property type="protein sequence ID" value="QQR28972.1"/>
    <property type="molecule type" value="Genomic_DNA"/>
</dbReference>
<evidence type="ECO:0000313" key="3">
    <source>
        <dbReference type="Proteomes" id="UP000596035"/>
    </source>
</evidence>
<dbReference type="AlphaFoldDB" id="A0AA92QVC5"/>
<evidence type="ECO:0000313" key="2">
    <source>
        <dbReference type="EMBL" id="QQR28972.1"/>
    </source>
</evidence>
<accession>A0AA92QVC5</accession>
<feature type="region of interest" description="Disordered" evidence="1">
    <location>
        <begin position="195"/>
        <end position="214"/>
    </location>
</feature>
<dbReference type="RefSeq" id="WP_157130604.1">
    <property type="nucleotide sequence ID" value="NZ_CP065321.1"/>
</dbReference>
<sequence>MGNVSSIYNYRLVSRAQRQAMPETPVTPVRPAPPVYSEAGGRVTLPWQDTVPGTVLPQAYPAEQAARMRVQYPGEKVVEFPGSGNIGEEGELELPGLGADSAQKAAEEGECQTCKERKYQDGSDDSSVSYQTPTHIDADYAPAAVRGHELEHVAHEQAKAQREDRKVVSQTVALHTDICPECGRVYVSGGTTRTVTKADNTEAPAREEQDGAEK</sequence>
<gene>
    <name evidence="2" type="ORF">I5Q82_12835</name>
</gene>
<name>A0AA92QVC5_9FIRM</name>
<proteinExistence type="predicted"/>
<protein>
    <submittedName>
        <fullName evidence="2">Uncharacterized protein</fullName>
    </submittedName>
</protein>
<dbReference type="Proteomes" id="UP000596035">
    <property type="component" value="Chromosome"/>
</dbReference>
<organism evidence="2 3">
    <name type="scientific">Acutalibacter muris</name>
    <dbReference type="NCBI Taxonomy" id="1796620"/>
    <lineage>
        <taxon>Bacteria</taxon>
        <taxon>Bacillati</taxon>
        <taxon>Bacillota</taxon>
        <taxon>Clostridia</taxon>
        <taxon>Eubacteriales</taxon>
        <taxon>Acutalibacteraceae</taxon>
        <taxon>Acutalibacter</taxon>
    </lineage>
</organism>
<evidence type="ECO:0000256" key="1">
    <source>
        <dbReference type="SAM" id="MobiDB-lite"/>
    </source>
</evidence>
<feature type="compositionally biased region" description="Basic and acidic residues" evidence="1">
    <location>
        <begin position="204"/>
        <end position="214"/>
    </location>
</feature>